<evidence type="ECO:0008006" key="3">
    <source>
        <dbReference type="Google" id="ProtNLM"/>
    </source>
</evidence>
<reference evidence="1" key="1">
    <citation type="journal article" date="2021" name="Nat. Commun.">
        <title>Genetic determinants of endophytism in the Arabidopsis root mycobiome.</title>
        <authorList>
            <person name="Mesny F."/>
            <person name="Miyauchi S."/>
            <person name="Thiergart T."/>
            <person name="Pickel B."/>
            <person name="Atanasova L."/>
            <person name="Karlsson M."/>
            <person name="Huettel B."/>
            <person name="Barry K.W."/>
            <person name="Haridas S."/>
            <person name="Chen C."/>
            <person name="Bauer D."/>
            <person name="Andreopoulos W."/>
            <person name="Pangilinan J."/>
            <person name="LaButti K."/>
            <person name="Riley R."/>
            <person name="Lipzen A."/>
            <person name="Clum A."/>
            <person name="Drula E."/>
            <person name="Henrissat B."/>
            <person name="Kohler A."/>
            <person name="Grigoriev I.V."/>
            <person name="Martin F.M."/>
            <person name="Hacquard S."/>
        </authorList>
    </citation>
    <scope>NUCLEOTIDE SEQUENCE</scope>
    <source>
        <strain evidence="1">MPI-CAGE-CH-0230</strain>
    </source>
</reference>
<dbReference type="EMBL" id="JAGTJQ010000006">
    <property type="protein sequence ID" value="KAH7029913.1"/>
    <property type="molecule type" value="Genomic_DNA"/>
</dbReference>
<comment type="caution">
    <text evidence="1">The sequence shown here is derived from an EMBL/GenBank/DDBJ whole genome shotgun (WGS) entry which is preliminary data.</text>
</comment>
<evidence type="ECO:0000313" key="1">
    <source>
        <dbReference type="EMBL" id="KAH7029913.1"/>
    </source>
</evidence>
<accession>A0A9P8Y550</accession>
<dbReference type="AlphaFoldDB" id="A0A9P8Y550"/>
<dbReference type="CDD" id="cd07822">
    <property type="entry name" value="SRPBCC_4"/>
    <property type="match status" value="1"/>
</dbReference>
<dbReference type="RefSeq" id="XP_046012201.1">
    <property type="nucleotide sequence ID" value="XM_046154351.1"/>
</dbReference>
<dbReference type="InterPro" id="IPR023393">
    <property type="entry name" value="START-like_dom_sf"/>
</dbReference>
<gene>
    <name evidence="1" type="ORF">B0I36DRAFT_326501</name>
</gene>
<organism evidence="1 2">
    <name type="scientific">Microdochium trichocladiopsis</name>
    <dbReference type="NCBI Taxonomy" id="1682393"/>
    <lineage>
        <taxon>Eukaryota</taxon>
        <taxon>Fungi</taxon>
        <taxon>Dikarya</taxon>
        <taxon>Ascomycota</taxon>
        <taxon>Pezizomycotina</taxon>
        <taxon>Sordariomycetes</taxon>
        <taxon>Xylariomycetidae</taxon>
        <taxon>Xylariales</taxon>
        <taxon>Microdochiaceae</taxon>
        <taxon>Microdochium</taxon>
    </lineage>
</organism>
<dbReference type="SUPFAM" id="SSF55961">
    <property type="entry name" value="Bet v1-like"/>
    <property type="match status" value="1"/>
</dbReference>
<evidence type="ECO:0000313" key="2">
    <source>
        <dbReference type="Proteomes" id="UP000756346"/>
    </source>
</evidence>
<dbReference type="GeneID" id="70183897"/>
<keyword evidence="2" id="KW-1185">Reference proteome</keyword>
<dbReference type="PANTHER" id="PTHR36166:SF1">
    <property type="entry name" value="SRPBCC DOMAIN-CONTAINING PROTEIN"/>
    <property type="match status" value="1"/>
</dbReference>
<name>A0A9P8Y550_9PEZI</name>
<protein>
    <recommendedName>
        <fullName evidence="3">SRPBCC domain-containing protein</fullName>
    </recommendedName>
</protein>
<dbReference type="Gene3D" id="3.30.530.20">
    <property type="match status" value="1"/>
</dbReference>
<dbReference type="OrthoDB" id="509124at2759"/>
<dbReference type="Pfam" id="PF10604">
    <property type="entry name" value="Polyketide_cyc2"/>
    <property type="match status" value="1"/>
</dbReference>
<proteinExistence type="predicted"/>
<sequence length="156" mass="17077">MVRIENSVFIAAPASTVWAIITDFASYGEWNSFITAVASPVPLSETTVGTPTTITVAPTQPGGKPAQYHNTISVFNPGREMRWWGTMVHSAIFRAEHWCTLEETTVDGVKGTKFTQGEKFTGCLPPLANALSSAFKDLEQGHLRMNAELKRYAEGK</sequence>
<dbReference type="Proteomes" id="UP000756346">
    <property type="component" value="Unassembled WGS sequence"/>
</dbReference>
<dbReference type="InterPro" id="IPR019587">
    <property type="entry name" value="Polyketide_cyclase/dehydratase"/>
</dbReference>
<dbReference type="PANTHER" id="PTHR36166">
    <property type="entry name" value="CHROMOSOME 9, WHOLE GENOME SHOTGUN SEQUENCE"/>
    <property type="match status" value="1"/>
</dbReference>